<dbReference type="RefSeq" id="WP_338754271.1">
    <property type="nucleotide sequence ID" value="NZ_CP147404.1"/>
</dbReference>
<evidence type="ECO:0000313" key="5">
    <source>
        <dbReference type="Proteomes" id="UP001387364"/>
    </source>
</evidence>
<sequence length="267" mass="30383">MIILLKLLISFCTFLISFSFMFSVPQAHSSSRSKYETSGQVIWEVNTKEKLVSLTFDDGPSSTFTPQILDLLAKHNAKATFFITGINANKYPQMLKRMVKEGHELGNHTYNHFSNKNISAKKLSNELNLTSRAIKRITGVDTTLFRPVGGTLNDTIVNTASQHNYLVVIWSWHQDPKDWRRSSAYTISNHVIKNLQNGDIILLHDAGGNRTQTVRALNTILNDLDKNGYKCVTVSELIYRSEIKKQDNRHMFPYKSKSLLNGNLQFD</sequence>
<dbReference type="PROSITE" id="PS51677">
    <property type="entry name" value="NODB"/>
    <property type="match status" value="1"/>
</dbReference>
<dbReference type="Pfam" id="PF01522">
    <property type="entry name" value="Polysacc_deac_1"/>
    <property type="match status" value="1"/>
</dbReference>
<name>A0ABZ2N9X3_9BACI</name>
<dbReference type="Proteomes" id="UP001387364">
    <property type="component" value="Chromosome"/>
</dbReference>
<dbReference type="InterPro" id="IPR050248">
    <property type="entry name" value="Polysacc_deacetylase_ArnD"/>
</dbReference>
<accession>A0ABZ2N9X3</accession>
<dbReference type="PANTHER" id="PTHR10587">
    <property type="entry name" value="GLYCOSYL TRANSFERASE-RELATED"/>
    <property type="match status" value="1"/>
</dbReference>
<dbReference type="InterPro" id="IPR011330">
    <property type="entry name" value="Glyco_hydro/deAcase_b/a-brl"/>
</dbReference>
<gene>
    <name evidence="4" type="ORF">WDJ61_07835</name>
</gene>
<keyword evidence="1" id="KW-0479">Metal-binding</keyword>
<evidence type="ECO:0000313" key="4">
    <source>
        <dbReference type="EMBL" id="WXB94526.1"/>
    </source>
</evidence>
<dbReference type="InterPro" id="IPR002509">
    <property type="entry name" value="NODB_dom"/>
</dbReference>
<evidence type="ECO:0000256" key="2">
    <source>
        <dbReference type="ARBA" id="ARBA00022801"/>
    </source>
</evidence>
<reference evidence="4 5" key="1">
    <citation type="submission" date="2024-02" db="EMBL/GenBank/DDBJ databases">
        <title>Seven novel Bacillus-like species.</title>
        <authorList>
            <person name="Liu G."/>
        </authorList>
    </citation>
    <scope>NUCLEOTIDE SEQUENCE [LARGE SCALE GENOMIC DNA]</scope>
    <source>
        <strain evidence="4 5">FJAT-52991</strain>
    </source>
</reference>
<feature type="domain" description="NodB homology" evidence="3">
    <location>
        <begin position="50"/>
        <end position="232"/>
    </location>
</feature>
<proteinExistence type="predicted"/>
<dbReference type="Gene3D" id="3.20.20.370">
    <property type="entry name" value="Glycoside hydrolase/deacetylase"/>
    <property type="match status" value="1"/>
</dbReference>
<protein>
    <submittedName>
        <fullName evidence="4">Polysaccharide deacetylase family protein</fullName>
    </submittedName>
</protein>
<dbReference type="PANTHER" id="PTHR10587:SF133">
    <property type="entry name" value="CHITIN DEACETYLASE 1-RELATED"/>
    <property type="match status" value="1"/>
</dbReference>
<dbReference type="EMBL" id="CP147404">
    <property type="protein sequence ID" value="WXB94526.1"/>
    <property type="molecule type" value="Genomic_DNA"/>
</dbReference>
<dbReference type="SUPFAM" id="SSF88713">
    <property type="entry name" value="Glycoside hydrolase/deacetylase"/>
    <property type="match status" value="1"/>
</dbReference>
<evidence type="ECO:0000256" key="1">
    <source>
        <dbReference type="ARBA" id="ARBA00022723"/>
    </source>
</evidence>
<keyword evidence="5" id="KW-1185">Reference proteome</keyword>
<evidence type="ECO:0000259" key="3">
    <source>
        <dbReference type="PROSITE" id="PS51677"/>
    </source>
</evidence>
<organism evidence="4 5">
    <name type="scientific">Bacillus kandeliae</name>
    <dbReference type="NCBI Taxonomy" id="3129297"/>
    <lineage>
        <taxon>Bacteria</taxon>
        <taxon>Bacillati</taxon>
        <taxon>Bacillota</taxon>
        <taxon>Bacilli</taxon>
        <taxon>Bacillales</taxon>
        <taxon>Bacillaceae</taxon>
        <taxon>Bacillus</taxon>
    </lineage>
</organism>
<keyword evidence="2" id="KW-0378">Hydrolase</keyword>